<geneLocation type="plastid" evidence="4"/>
<dbReference type="SUPFAM" id="SSF50104">
    <property type="entry name" value="Translation proteins SH3-like domain"/>
    <property type="match status" value="1"/>
</dbReference>
<reference evidence="4" key="1">
    <citation type="journal article" date="2015" name="Genome Biol. Evol.">
        <title>Extreme features of the Galdieria sulphuraria organellar genomes: a consequence of polyextremophily?</title>
        <authorList>
            <person name="Jain K."/>
            <person name="Krause K."/>
            <person name="Grewe F."/>
            <person name="Nelson G.F."/>
            <person name="Weber A.P."/>
            <person name="Christensen A.C."/>
            <person name="Mower J.P."/>
        </authorList>
    </citation>
    <scope>NUCLEOTIDE SEQUENCE</scope>
    <source>
        <strain evidence="4">074W</strain>
    </source>
</reference>
<organism evidence="4">
    <name type="scientific">Galdieria sulphuraria</name>
    <name type="common">Red alga</name>
    <dbReference type="NCBI Taxonomy" id="130081"/>
    <lineage>
        <taxon>Eukaryota</taxon>
        <taxon>Rhodophyta</taxon>
        <taxon>Bangiophyceae</taxon>
        <taxon>Galdieriales</taxon>
        <taxon>Galdieriaceae</taxon>
        <taxon>Galdieria</taxon>
    </lineage>
</organism>
<evidence type="ECO:0000256" key="1">
    <source>
        <dbReference type="ARBA" id="ARBA00005781"/>
    </source>
</evidence>
<dbReference type="GO" id="GO:0003735">
    <property type="term" value="F:structural constituent of ribosome"/>
    <property type="evidence" value="ECO:0007669"/>
    <property type="project" value="InterPro"/>
</dbReference>
<dbReference type="GO" id="GO:0005762">
    <property type="term" value="C:mitochondrial large ribosomal subunit"/>
    <property type="evidence" value="ECO:0007669"/>
    <property type="project" value="TreeGrafter"/>
</dbReference>
<dbReference type="PIRSF" id="PIRSF002191">
    <property type="entry name" value="Ribosomal_L19"/>
    <property type="match status" value="1"/>
</dbReference>
<dbReference type="RefSeq" id="YP_009051036.1">
    <property type="nucleotide sequence ID" value="NC_024665.1"/>
</dbReference>
<proteinExistence type="inferred from homology"/>
<name>A0A075W1E1_GALSU</name>
<dbReference type="PANTHER" id="PTHR15680:SF9">
    <property type="entry name" value="LARGE RIBOSOMAL SUBUNIT PROTEIN BL19M"/>
    <property type="match status" value="1"/>
</dbReference>
<accession>A0A075W1E1</accession>
<dbReference type="Pfam" id="PF01245">
    <property type="entry name" value="Ribosomal_L19"/>
    <property type="match status" value="1"/>
</dbReference>
<comment type="similarity">
    <text evidence="1">Belongs to the bacterial ribosomal protein bL19 family.</text>
</comment>
<dbReference type="PANTHER" id="PTHR15680">
    <property type="entry name" value="RIBOSOMAL PROTEIN L19"/>
    <property type="match status" value="1"/>
</dbReference>
<dbReference type="GeneID" id="20005519"/>
<dbReference type="KEGG" id="gsl:JL72_p174"/>
<dbReference type="InterPro" id="IPR008991">
    <property type="entry name" value="Translation_prot_SH3-like_sf"/>
</dbReference>
<dbReference type="NCBIfam" id="TIGR01024">
    <property type="entry name" value="rplS_bact"/>
    <property type="match status" value="1"/>
</dbReference>
<dbReference type="EMBL" id="KJ700459">
    <property type="protein sequence ID" value="AIG92482.1"/>
    <property type="molecule type" value="Genomic_DNA"/>
</dbReference>
<dbReference type="Gene3D" id="2.30.30.790">
    <property type="match status" value="1"/>
</dbReference>
<gene>
    <name evidence="4" type="primary">rpl19</name>
</gene>
<keyword evidence="4" id="KW-0934">Plastid</keyword>
<dbReference type="InterPro" id="IPR038657">
    <property type="entry name" value="Ribosomal_bL19_sf"/>
</dbReference>
<evidence type="ECO:0000256" key="2">
    <source>
        <dbReference type="ARBA" id="ARBA00022980"/>
    </source>
</evidence>
<dbReference type="HAMAP" id="MF_00402">
    <property type="entry name" value="Ribosomal_bL19"/>
    <property type="match status" value="1"/>
</dbReference>
<dbReference type="InterPro" id="IPR001857">
    <property type="entry name" value="Ribosomal_bL19"/>
</dbReference>
<evidence type="ECO:0000256" key="3">
    <source>
        <dbReference type="ARBA" id="ARBA00023274"/>
    </source>
</evidence>
<keyword evidence="3" id="KW-0687">Ribonucleoprotein</keyword>
<keyword evidence="2 4" id="KW-0689">Ribosomal protein</keyword>
<dbReference type="PRINTS" id="PR00061">
    <property type="entry name" value="RIBOSOMALL19"/>
</dbReference>
<dbReference type="AlphaFoldDB" id="A0A075W1E1"/>
<dbReference type="GO" id="GO:0006412">
    <property type="term" value="P:translation"/>
    <property type="evidence" value="ECO:0007669"/>
    <property type="project" value="InterPro"/>
</dbReference>
<sequence length="111" mass="12857">MNNQIKNIESAYIKHNLPDIKIGDLIKIGVLIKEGNKERIQYSEGIVISRHNAGINTTISIRRTLQGIGVERIYLIHSPKITSIKILKHFKIRRAKIFYIRNAKKLKEKIK</sequence>
<evidence type="ECO:0000313" key="4">
    <source>
        <dbReference type="EMBL" id="AIG92482.1"/>
    </source>
</evidence>
<protein>
    <submittedName>
        <fullName evidence="4">Ribosomal protein L19</fullName>
    </submittedName>
</protein>